<name>A0AAW2YW57_9EUKA</name>
<reference evidence="1 2" key="1">
    <citation type="submission" date="2024-03" db="EMBL/GenBank/DDBJ databases">
        <title>The Acrasis kona genome and developmental transcriptomes reveal deep origins of eukaryotic multicellular pathways.</title>
        <authorList>
            <person name="Sheikh S."/>
            <person name="Fu C.-J."/>
            <person name="Brown M.W."/>
            <person name="Baldauf S.L."/>
        </authorList>
    </citation>
    <scope>NUCLEOTIDE SEQUENCE [LARGE SCALE GENOMIC DNA]</scope>
    <source>
        <strain evidence="1 2">ATCC MYA-3509</strain>
    </source>
</reference>
<evidence type="ECO:0000313" key="2">
    <source>
        <dbReference type="Proteomes" id="UP001431209"/>
    </source>
</evidence>
<feature type="non-terminal residue" evidence="1">
    <location>
        <position position="101"/>
    </location>
</feature>
<proteinExistence type="predicted"/>
<accession>A0AAW2YW57</accession>
<organism evidence="1 2">
    <name type="scientific">Acrasis kona</name>
    <dbReference type="NCBI Taxonomy" id="1008807"/>
    <lineage>
        <taxon>Eukaryota</taxon>
        <taxon>Discoba</taxon>
        <taxon>Heterolobosea</taxon>
        <taxon>Tetramitia</taxon>
        <taxon>Eutetramitia</taxon>
        <taxon>Acrasidae</taxon>
        <taxon>Acrasis</taxon>
    </lineage>
</organism>
<protein>
    <submittedName>
        <fullName evidence="1">Uncharacterized protein</fullName>
    </submittedName>
</protein>
<gene>
    <name evidence="1" type="ORF">AKO1_012530</name>
</gene>
<dbReference type="EMBL" id="JAOPGA020000784">
    <property type="protein sequence ID" value="KAL0481683.1"/>
    <property type="molecule type" value="Genomic_DNA"/>
</dbReference>
<keyword evidence="2" id="KW-1185">Reference proteome</keyword>
<evidence type="ECO:0000313" key="1">
    <source>
        <dbReference type="EMBL" id="KAL0481683.1"/>
    </source>
</evidence>
<dbReference type="Proteomes" id="UP001431209">
    <property type="component" value="Unassembled WGS sequence"/>
</dbReference>
<dbReference type="AlphaFoldDB" id="A0AAW2YW57"/>
<comment type="caution">
    <text evidence="1">The sequence shown here is derived from an EMBL/GenBank/DDBJ whole genome shotgun (WGS) entry which is preliminary data.</text>
</comment>
<sequence>MMKTIMQSSGATRGVFIQSNLDGELTVVAEGKIDKSHVDVLRAVSLDYYQSVPKSVIMYVARTRETLSIGLGANPTHEQFKKDIYLEINSLCSVFCTPIMK</sequence>